<comment type="similarity">
    <text evidence="2 9">Belongs to the cytochrome P450 family.</text>
</comment>
<evidence type="ECO:0000256" key="2">
    <source>
        <dbReference type="ARBA" id="ARBA00010617"/>
    </source>
</evidence>
<dbReference type="PROSITE" id="PS00086">
    <property type="entry name" value="CYTOCHROME_P450"/>
    <property type="match status" value="1"/>
</dbReference>
<dbReference type="PANTHER" id="PTHR46300">
    <property type="entry name" value="P450, PUTATIVE (EUROFUNG)-RELATED-RELATED"/>
    <property type="match status" value="1"/>
</dbReference>
<dbReference type="InterPro" id="IPR050364">
    <property type="entry name" value="Cytochrome_P450_fung"/>
</dbReference>
<sequence>MTFGMRILTGEEWQVKTSRMCIDNFTMAAQTGAWVVDALPWLNHLPAPFTPWKKTAEEWFQTWDALHKTNLRDALKHEGWNWAKDIHNAKEAQDMTEESVAWNVGILCDVGIETTSGQLQILVLACLAHPEWIPDTQKELDKVVGGEQLPDFEDIKILPYIQAVVEENFRWRHCVPAGVPHATSQNDYYKGYLIPKGSIIVAIFNGMRYDESILNAPNEFRPERWLHKSQPNNFGYGRRVCPGRQIARNSLTIAIARLLWAFEIRAKDDEKLIVDESMFTDAFVSAPKGFEALFEPRSESHVRVIEASFEGLDKDVAWIFDEVRRRQELLDVTLRA</sequence>
<keyword evidence="5 9" id="KW-0560">Oxidoreductase</keyword>
<dbReference type="GO" id="GO:0004497">
    <property type="term" value="F:monooxygenase activity"/>
    <property type="evidence" value="ECO:0007669"/>
    <property type="project" value="UniProtKB-KW"/>
</dbReference>
<keyword evidence="4 8" id="KW-0479">Metal-binding</keyword>
<proteinExistence type="inferred from homology"/>
<dbReference type="EMBL" id="ML976425">
    <property type="protein sequence ID" value="KAF1934632.1"/>
    <property type="molecule type" value="Genomic_DNA"/>
</dbReference>
<dbReference type="GO" id="GO:0005506">
    <property type="term" value="F:iron ion binding"/>
    <property type="evidence" value="ECO:0007669"/>
    <property type="project" value="InterPro"/>
</dbReference>
<dbReference type="GO" id="GO:0020037">
    <property type="term" value="F:heme binding"/>
    <property type="evidence" value="ECO:0007669"/>
    <property type="project" value="InterPro"/>
</dbReference>
<dbReference type="PANTHER" id="PTHR46300:SF1">
    <property type="entry name" value="P450, PUTATIVE (EUROFUNG)-RELATED"/>
    <property type="match status" value="1"/>
</dbReference>
<dbReference type="Pfam" id="PF00067">
    <property type="entry name" value="p450"/>
    <property type="match status" value="1"/>
</dbReference>
<keyword evidence="6 8" id="KW-0408">Iron</keyword>
<dbReference type="InterPro" id="IPR001128">
    <property type="entry name" value="Cyt_P450"/>
</dbReference>
<protein>
    <submittedName>
        <fullName evidence="10">Cytochrome P450</fullName>
    </submittedName>
</protein>
<dbReference type="AlphaFoldDB" id="A0A6A5S3C8"/>
<evidence type="ECO:0000256" key="9">
    <source>
        <dbReference type="RuleBase" id="RU000461"/>
    </source>
</evidence>
<dbReference type="OrthoDB" id="1470350at2759"/>
<feature type="binding site" description="axial binding residue" evidence="8">
    <location>
        <position position="241"/>
    </location>
    <ligand>
        <name>heme</name>
        <dbReference type="ChEBI" id="CHEBI:30413"/>
    </ligand>
    <ligandPart>
        <name>Fe</name>
        <dbReference type="ChEBI" id="CHEBI:18248"/>
    </ligandPart>
</feature>
<evidence type="ECO:0000256" key="5">
    <source>
        <dbReference type="ARBA" id="ARBA00023002"/>
    </source>
</evidence>
<keyword evidence="11" id="KW-1185">Reference proteome</keyword>
<evidence type="ECO:0000256" key="7">
    <source>
        <dbReference type="ARBA" id="ARBA00023033"/>
    </source>
</evidence>
<evidence type="ECO:0000313" key="10">
    <source>
        <dbReference type="EMBL" id="KAF1934632.1"/>
    </source>
</evidence>
<reference evidence="10" key="1">
    <citation type="journal article" date="2020" name="Stud. Mycol.">
        <title>101 Dothideomycetes genomes: a test case for predicting lifestyles and emergence of pathogens.</title>
        <authorList>
            <person name="Haridas S."/>
            <person name="Albert R."/>
            <person name="Binder M."/>
            <person name="Bloem J."/>
            <person name="Labutti K."/>
            <person name="Salamov A."/>
            <person name="Andreopoulos B."/>
            <person name="Baker S."/>
            <person name="Barry K."/>
            <person name="Bills G."/>
            <person name="Bluhm B."/>
            <person name="Cannon C."/>
            <person name="Castanera R."/>
            <person name="Culley D."/>
            <person name="Daum C."/>
            <person name="Ezra D."/>
            <person name="Gonzalez J."/>
            <person name="Henrissat B."/>
            <person name="Kuo A."/>
            <person name="Liang C."/>
            <person name="Lipzen A."/>
            <person name="Lutzoni F."/>
            <person name="Magnuson J."/>
            <person name="Mondo S."/>
            <person name="Nolan M."/>
            <person name="Ohm R."/>
            <person name="Pangilinan J."/>
            <person name="Park H.-J."/>
            <person name="Ramirez L."/>
            <person name="Alfaro M."/>
            <person name="Sun H."/>
            <person name="Tritt A."/>
            <person name="Yoshinaga Y."/>
            <person name="Zwiers L.-H."/>
            <person name="Turgeon B."/>
            <person name="Goodwin S."/>
            <person name="Spatafora J."/>
            <person name="Crous P."/>
            <person name="Grigoriev I."/>
        </authorList>
    </citation>
    <scope>NUCLEOTIDE SEQUENCE</scope>
    <source>
        <strain evidence="10">CBS 161.51</strain>
    </source>
</reference>
<dbReference type="PRINTS" id="PR00463">
    <property type="entry name" value="EP450I"/>
</dbReference>
<dbReference type="InterPro" id="IPR002401">
    <property type="entry name" value="Cyt_P450_E_grp-I"/>
</dbReference>
<keyword evidence="7 9" id="KW-0503">Monooxygenase</keyword>
<dbReference type="Proteomes" id="UP000800038">
    <property type="component" value="Unassembled WGS sequence"/>
</dbReference>
<dbReference type="SUPFAM" id="SSF48264">
    <property type="entry name" value="Cytochrome P450"/>
    <property type="match status" value="1"/>
</dbReference>
<evidence type="ECO:0000313" key="11">
    <source>
        <dbReference type="Proteomes" id="UP000800038"/>
    </source>
</evidence>
<comment type="cofactor">
    <cofactor evidence="1 8">
        <name>heme</name>
        <dbReference type="ChEBI" id="CHEBI:30413"/>
    </cofactor>
</comment>
<evidence type="ECO:0000256" key="8">
    <source>
        <dbReference type="PIRSR" id="PIRSR602401-1"/>
    </source>
</evidence>
<dbReference type="InterPro" id="IPR017972">
    <property type="entry name" value="Cyt_P450_CS"/>
</dbReference>
<evidence type="ECO:0000256" key="4">
    <source>
        <dbReference type="ARBA" id="ARBA00022723"/>
    </source>
</evidence>
<gene>
    <name evidence="10" type="ORF">EJ02DRAFT_461039</name>
</gene>
<dbReference type="GO" id="GO:0016705">
    <property type="term" value="F:oxidoreductase activity, acting on paired donors, with incorporation or reduction of molecular oxygen"/>
    <property type="evidence" value="ECO:0007669"/>
    <property type="project" value="InterPro"/>
</dbReference>
<evidence type="ECO:0000256" key="6">
    <source>
        <dbReference type="ARBA" id="ARBA00023004"/>
    </source>
</evidence>
<accession>A0A6A5S3C8</accession>
<name>A0A6A5S3C8_9PLEO</name>
<keyword evidence="3 8" id="KW-0349">Heme</keyword>
<dbReference type="InterPro" id="IPR036396">
    <property type="entry name" value="Cyt_P450_sf"/>
</dbReference>
<organism evidence="10 11">
    <name type="scientific">Clathrospora elynae</name>
    <dbReference type="NCBI Taxonomy" id="706981"/>
    <lineage>
        <taxon>Eukaryota</taxon>
        <taxon>Fungi</taxon>
        <taxon>Dikarya</taxon>
        <taxon>Ascomycota</taxon>
        <taxon>Pezizomycotina</taxon>
        <taxon>Dothideomycetes</taxon>
        <taxon>Pleosporomycetidae</taxon>
        <taxon>Pleosporales</taxon>
        <taxon>Diademaceae</taxon>
        <taxon>Clathrospora</taxon>
    </lineage>
</organism>
<evidence type="ECO:0000256" key="3">
    <source>
        <dbReference type="ARBA" id="ARBA00022617"/>
    </source>
</evidence>
<dbReference type="Gene3D" id="1.10.630.10">
    <property type="entry name" value="Cytochrome P450"/>
    <property type="match status" value="1"/>
</dbReference>
<evidence type="ECO:0000256" key="1">
    <source>
        <dbReference type="ARBA" id="ARBA00001971"/>
    </source>
</evidence>